<evidence type="ECO:0000313" key="1">
    <source>
        <dbReference type="EMBL" id="GJG57150.1"/>
    </source>
</evidence>
<gene>
    <name evidence="1" type="ORF">PRLR5076_00010</name>
</gene>
<dbReference type="Proteomes" id="UP000825483">
    <property type="component" value="Unassembled WGS sequence"/>
</dbReference>
<name>A0A9R1CWA0_9BACT</name>
<reference evidence="1" key="1">
    <citation type="journal article" date="2022" name="Int. J. Syst. Evol. Microbiol.">
        <title>Prevotella lacticifex sp. nov., isolated from the rumen of cows.</title>
        <authorList>
            <person name="Shinkai T."/>
            <person name="Ikeyama N."/>
            <person name="Kumagai M."/>
            <person name="Ohmori H."/>
            <person name="Sakamoto M."/>
            <person name="Ohkuma M."/>
            <person name="Mitsumori M."/>
        </authorList>
    </citation>
    <scope>NUCLEOTIDE SEQUENCE</scope>
    <source>
        <strain evidence="1">R5076</strain>
    </source>
</reference>
<dbReference type="InterPro" id="IPR032675">
    <property type="entry name" value="LRR_dom_sf"/>
</dbReference>
<comment type="caution">
    <text evidence="1">The sequence shown here is derived from an EMBL/GenBank/DDBJ whole genome shotgun (WGS) entry which is preliminary data.</text>
</comment>
<dbReference type="Gene3D" id="3.80.10.10">
    <property type="entry name" value="Ribonuclease Inhibitor"/>
    <property type="match status" value="1"/>
</dbReference>
<organism evidence="1 2">
    <name type="scientific">Prevotella lacticifex</name>
    <dbReference type="NCBI Taxonomy" id="2854755"/>
    <lineage>
        <taxon>Bacteria</taxon>
        <taxon>Pseudomonadati</taxon>
        <taxon>Bacteroidota</taxon>
        <taxon>Bacteroidia</taxon>
        <taxon>Bacteroidales</taxon>
        <taxon>Prevotellaceae</taxon>
        <taxon>Prevotella</taxon>
    </lineage>
</organism>
<accession>A0A9R1CWA0</accession>
<sequence length="985" mass="109387">MGILNKWETLVNNKKIEEELTMITNFIHECRHVVAVTAITLLIALFGNVEEAVGGVTLTKNYEWVNGSQIVTGVTMTIDAAGDFAKYMNDRVGQLATEYKSYDNIVYKGPANVADFVALNRLTNPRLNLCQLTFDESDEKLNTAEKRLAELNTLRNSSFQFIALPDAGADITNHNDQLFKTLYDNMSQLRGVAYYHKATKSYTCYSKFPGEVYILTTMSEGYWGGNQWNQFNGTPFNNLKISGNLNSKDISGNKWGATYDKDGHFVLVSDDESKVGGTTTFASSSDGNTDNCAWVGAGVVTSLDLQDAKFTNIADLTLSKTYLVSASTTTVLIPTDPSITELPPDFLNLSSAMKEICIPRNIEKIGARAFLNQYNLNHVTTTDAEGKVIDFGYGKKVEKKTFTAADGTSWTDHVVDSTQTDENSGTVVFSDNLKEIDSYAFSSMSHVKDVYVLATEAPACHVNAFGTMMYTGNNGFDPAGSITRLDYQNQGFWITMLHYPNSVKGTDEEKRYTDVTRDYTITDADGNTDGWGNVIHWPNQTEFTRAYEQGTNGYLWRAWDTSREPWSQYGSCQLNKSDHNYQMTQVTANQYYADNKAADKASSIFYHTATDGGADVDGGAYANVKTADGKPLYDRDYRGWHQFSLAESYDYQNTTPSHNFSYINDNGWWTICVPFDMTKAEVRTMFGTDGTHGGPHVCEFTGVLRDANADGQGKGKIVLKFDRDVYKWIYNADGTKTATADDNIVIHKGVPYLLQPDYKEKVDGNVVFIPSQHILRDPKCKAVSSAELQDMAMKNVVEVTAKDAAGNEDQNYKYTFIGNFWQTEMPGYAYFLAWYQPTDGSKGLATFFWQEKQAEGTMNWNPYTAIIGCNWNKDNRKMYVPQGGPNGLDNVHWFARLGNVQNGASVFGDDSFETTGGAKANGPQNVSIEADGNIADGITKAHFGNRTIDIFHGKVYNLNGQYVGDSLEGLPKGIYIAGGKKYIVK</sequence>
<evidence type="ECO:0000313" key="2">
    <source>
        <dbReference type="Proteomes" id="UP000825483"/>
    </source>
</evidence>
<dbReference type="AlphaFoldDB" id="A0A9R1CWA0"/>
<dbReference type="EMBL" id="BPUB01000001">
    <property type="protein sequence ID" value="GJG57150.1"/>
    <property type="molecule type" value="Genomic_DNA"/>
</dbReference>
<proteinExistence type="predicted"/>
<dbReference type="InterPro" id="IPR026906">
    <property type="entry name" value="LRR_5"/>
</dbReference>
<keyword evidence="2" id="KW-1185">Reference proteome</keyword>
<protein>
    <submittedName>
        <fullName evidence="1">Uncharacterized protein</fullName>
    </submittedName>
</protein>
<dbReference type="Pfam" id="PF13306">
    <property type="entry name" value="LRR_5"/>
    <property type="match status" value="1"/>
</dbReference>